<dbReference type="GO" id="GO:0004180">
    <property type="term" value="F:carboxypeptidase activity"/>
    <property type="evidence" value="ECO:0007669"/>
    <property type="project" value="UniProtKB-KW"/>
</dbReference>
<dbReference type="Proteomes" id="UP000199181">
    <property type="component" value="Unassembled WGS sequence"/>
</dbReference>
<dbReference type="EMBL" id="FOIJ01000010">
    <property type="protein sequence ID" value="SEU23335.1"/>
    <property type="molecule type" value="Genomic_DNA"/>
</dbReference>
<dbReference type="SUPFAM" id="SSF53187">
    <property type="entry name" value="Zn-dependent exopeptidases"/>
    <property type="match status" value="1"/>
</dbReference>
<dbReference type="Gene3D" id="3.40.630.10">
    <property type="entry name" value="Zn peptidases"/>
    <property type="match status" value="1"/>
</dbReference>
<dbReference type="PANTHER" id="PTHR12147">
    <property type="entry name" value="METALLOPEPTIDASE M28 FAMILY MEMBER"/>
    <property type="match status" value="1"/>
</dbReference>
<feature type="domain" description="Peptidase M28" evidence="1">
    <location>
        <begin position="301"/>
        <end position="513"/>
    </location>
</feature>
<dbReference type="InterPro" id="IPR046450">
    <property type="entry name" value="PA_dom_sf"/>
</dbReference>
<accession>A0A1I0KG22</accession>
<dbReference type="Gene3D" id="3.50.30.30">
    <property type="match status" value="1"/>
</dbReference>
<name>A0A1I0KG22_9BACT</name>
<dbReference type="AlphaFoldDB" id="A0A1I0KG22"/>
<dbReference type="PANTHER" id="PTHR12147:SF26">
    <property type="entry name" value="PEPTIDASE M28 DOMAIN-CONTAINING PROTEIN"/>
    <property type="match status" value="1"/>
</dbReference>
<evidence type="ECO:0000313" key="3">
    <source>
        <dbReference type="Proteomes" id="UP000199181"/>
    </source>
</evidence>
<gene>
    <name evidence="2" type="ORF">SAMN05443639_110236</name>
</gene>
<dbReference type="GO" id="GO:0006508">
    <property type="term" value="P:proteolysis"/>
    <property type="evidence" value="ECO:0007669"/>
    <property type="project" value="InterPro"/>
</dbReference>
<sequence length="551" mass="59235">MALDADRPEKVARDRRLLACAWLLLLLPALGHAKAPSPAAKRWWAHVETLASDAMEGRDTGSEGYDRAAAYVAAKLAEAGVQPGVGPEFLQEVPLLSRRLVREQSWLSLVRDGQEVPLVLGEDLILSASSSREGPVEAGLVFVGYGLTIPEVGHDDLAGLDLRGKVLVALSGGTPPGVAGNLAAHAKSREEISKAYARAGAVGVLMVRNPRLQEMPWSRSVGAMLHPAMMLAEPTAQDARDIPLMGTLNPASADKLFAGSGHTFQELVALADAGKPLPRFALPASVRGQLTLEQSRLRSFNVVGRLPGRDPLLAGECVVLTAHLDHVGIGQPVDGDSLYNGAMDNATGVAALLEVARSFQEGKGRRPRRTILFVAVTGEEKGLLGSRWFAEHPPEGTGRMVANVNTDMFLPLTPLKRIIAYGMEESSLMAPMKASAARMGVEVLPDPNPDANTFVRSDQYSFIRKGVPALSLKFGYRKGSAEEVLFKAWRTKLYHAPADDLSQPMDREAAVRFVALLGDLTRRVADAPAPPRWNGSSFFRRFEPSAPASPR</sequence>
<dbReference type="SUPFAM" id="SSF52025">
    <property type="entry name" value="PA domain"/>
    <property type="match status" value="1"/>
</dbReference>
<proteinExistence type="predicted"/>
<reference evidence="3" key="1">
    <citation type="submission" date="2016-10" db="EMBL/GenBank/DDBJ databases">
        <authorList>
            <person name="Varghese N."/>
            <person name="Submissions S."/>
        </authorList>
    </citation>
    <scope>NUCLEOTIDE SEQUENCE [LARGE SCALE GENOMIC DNA]</scope>
    <source>
        <strain evidence="3">DSM 16858</strain>
    </source>
</reference>
<keyword evidence="2" id="KW-0121">Carboxypeptidase</keyword>
<keyword evidence="2" id="KW-0378">Hydrolase</keyword>
<evidence type="ECO:0000259" key="1">
    <source>
        <dbReference type="Pfam" id="PF04389"/>
    </source>
</evidence>
<dbReference type="RefSeq" id="WP_245767658.1">
    <property type="nucleotide sequence ID" value="NZ_FOIJ01000010.1"/>
</dbReference>
<keyword evidence="2" id="KW-0645">Protease</keyword>
<organism evidence="2 3">
    <name type="scientific">Stigmatella erecta</name>
    <dbReference type="NCBI Taxonomy" id="83460"/>
    <lineage>
        <taxon>Bacteria</taxon>
        <taxon>Pseudomonadati</taxon>
        <taxon>Myxococcota</taxon>
        <taxon>Myxococcia</taxon>
        <taxon>Myxococcales</taxon>
        <taxon>Cystobacterineae</taxon>
        <taxon>Archangiaceae</taxon>
        <taxon>Stigmatella</taxon>
    </lineage>
</organism>
<dbReference type="Pfam" id="PF04389">
    <property type="entry name" value="Peptidase_M28"/>
    <property type="match status" value="1"/>
</dbReference>
<dbReference type="GO" id="GO:0008235">
    <property type="term" value="F:metalloexopeptidase activity"/>
    <property type="evidence" value="ECO:0007669"/>
    <property type="project" value="InterPro"/>
</dbReference>
<protein>
    <submittedName>
        <fullName evidence="2">Zn-dependent amino-or carboxypeptidase, M28 family</fullName>
    </submittedName>
</protein>
<dbReference type="InterPro" id="IPR007484">
    <property type="entry name" value="Peptidase_M28"/>
</dbReference>
<evidence type="ECO:0000313" key="2">
    <source>
        <dbReference type="EMBL" id="SEU23335.1"/>
    </source>
</evidence>
<keyword evidence="3" id="KW-1185">Reference proteome</keyword>
<dbReference type="InterPro" id="IPR045175">
    <property type="entry name" value="M28_fam"/>
</dbReference>
<dbReference type="CDD" id="cd04820">
    <property type="entry name" value="PA_M28_1_1"/>
    <property type="match status" value="1"/>
</dbReference>